<dbReference type="EMBL" id="JAXGGE010000001">
    <property type="protein sequence ID" value="MDY4299416.1"/>
    <property type="molecule type" value="Genomic_DNA"/>
</dbReference>
<evidence type="ECO:0000313" key="1">
    <source>
        <dbReference type="EMBL" id="MDY4299416.1"/>
    </source>
</evidence>
<dbReference type="Proteomes" id="UP001277967">
    <property type="component" value="Unassembled WGS sequence"/>
</dbReference>
<dbReference type="RefSeq" id="WP_320746437.1">
    <property type="nucleotide sequence ID" value="NZ_JAXGGE010000001.1"/>
</dbReference>
<sequence>MATRENMKKWVVEALTSVGGTAWPKDVAKYVWDNYEIEIRGSGSLLYTWQYDARWAATAMRKAGVLKAVHGRTDLSWELV</sequence>
<name>A0ABU5FB70_9PSED</name>
<organism evidence="1 2">
    <name type="scientific">Pseudomonas salmasensis</name>
    <dbReference type="NCBI Taxonomy" id="2745514"/>
    <lineage>
        <taxon>Bacteria</taxon>
        <taxon>Pseudomonadati</taxon>
        <taxon>Pseudomonadota</taxon>
        <taxon>Gammaproteobacteria</taxon>
        <taxon>Pseudomonadales</taxon>
        <taxon>Pseudomonadaceae</taxon>
        <taxon>Pseudomonas</taxon>
    </lineage>
</organism>
<gene>
    <name evidence="1" type="ORF">SO486_05330</name>
</gene>
<accession>A0ABU5FB70</accession>
<proteinExistence type="predicted"/>
<keyword evidence="2" id="KW-1185">Reference proteome</keyword>
<protein>
    <submittedName>
        <fullName evidence="1">Uncharacterized protein</fullName>
    </submittedName>
</protein>
<comment type="caution">
    <text evidence="1">The sequence shown here is derived from an EMBL/GenBank/DDBJ whole genome shotgun (WGS) entry which is preliminary data.</text>
</comment>
<evidence type="ECO:0000313" key="2">
    <source>
        <dbReference type="Proteomes" id="UP001277967"/>
    </source>
</evidence>
<reference evidence="1 2" key="1">
    <citation type="submission" date="2023-11" db="EMBL/GenBank/DDBJ databases">
        <title>Genome sequence of Pseudomonas salmasensis Strain SLU99.</title>
        <authorList>
            <person name="Ghadamgahi F."/>
            <person name="Kalyandurg P.B."/>
            <person name="Catara V."/>
            <person name="Vetukuri R."/>
            <person name="Ghosh S."/>
        </authorList>
    </citation>
    <scope>NUCLEOTIDE SEQUENCE [LARGE SCALE GENOMIC DNA]</scope>
    <source>
        <strain evidence="1 2">SLU99</strain>
    </source>
</reference>